<dbReference type="EMBL" id="JABEOU010000033">
    <property type="protein sequence ID" value="NNG57889.1"/>
    <property type="molecule type" value="Genomic_DNA"/>
</dbReference>
<comment type="caution">
    <text evidence="5">The sequence shown here is derived from an EMBL/GenBank/DDBJ whole genome shotgun (WGS) entry which is preliminary data.</text>
</comment>
<dbReference type="InterPro" id="IPR005546">
    <property type="entry name" value="Autotransporte_beta"/>
</dbReference>
<organism evidence="5 6">
    <name type="scientific">Sphingomonas paucimobilis</name>
    <name type="common">Pseudomonas paucimobilis</name>
    <dbReference type="NCBI Taxonomy" id="13689"/>
    <lineage>
        <taxon>Bacteria</taxon>
        <taxon>Pseudomonadati</taxon>
        <taxon>Pseudomonadota</taxon>
        <taxon>Alphaproteobacteria</taxon>
        <taxon>Sphingomonadales</taxon>
        <taxon>Sphingomonadaceae</taxon>
        <taxon>Sphingomonas</taxon>
    </lineage>
</organism>
<name>A0A7Y2KPQ4_SPHPI</name>
<dbReference type="GO" id="GO:0006508">
    <property type="term" value="P:proteolysis"/>
    <property type="evidence" value="ECO:0007669"/>
    <property type="project" value="InterPro"/>
</dbReference>
<proteinExistence type="predicted"/>
<accession>A0A7Y2KPQ4</accession>
<dbReference type="SMART" id="SM00020">
    <property type="entry name" value="Tryp_SPc"/>
    <property type="match status" value="1"/>
</dbReference>
<evidence type="ECO:0000256" key="1">
    <source>
        <dbReference type="ARBA" id="ARBA00023157"/>
    </source>
</evidence>
<dbReference type="PROSITE" id="PS50240">
    <property type="entry name" value="TRYPSIN_DOM"/>
    <property type="match status" value="1"/>
</dbReference>
<dbReference type="PRINTS" id="PR00722">
    <property type="entry name" value="CHYMOTRYPSIN"/>
</dbReference>
<feature type="signal peptide" evidence="2">
    <location>
        <begin position="1"/>
        <end position="34"/>
    </location>
</feature>
<protein>
    <submittedName>
        <fullName evidence="5">Autotransporter domain-containing protein</fullName>
    </submittedName>
</protein>
<evidence type="ECO:0000313" key="6">
    <source>
        <dbReference type="Proteomes" id="UP000550136"/>
    </source>
</evidence>
<dbReference type="InterPro" id="IPR033116">
    <property type="entry name" value="TRYPSIN_SER"/>
</dbReference>
<dbReference type="InterPro" id="IPR001254">
    <property type="entry name" value="Trypsin_dom"/>
</dbReference>
<dbReference type="PROSITE" id="PS51208">
    <property type="entry name" value="AUTOTRANSPORTER"/>
    <property type="match status" value="1"/>
</dbReference>
<feature type="chain" id="PRO_5030897468" evidence="2">
    <location>
        <begin position="35"/>
        <end position="1136"/>
    </location>
</feature>
<dbReference type="InterPro" id="IPR001314">
    <property type="entry name" value="Peptidase_S1A"/>
</dbReference>
<dbReference type="Proteomes" id="UP000550136">
    <property type="component" value="Unassembled WGS sequence"/>
</dbReference>
<dbReference type="RefSeq" id="WP_170170825.1">
    <property type="nucleotide sequence ID" value="NZ_JABEOU010000033.1"/>
</dbReference>
<sequence>MIYDIASMGGARRRAALLASSALLALPLASMAQAQTTARPEQAIDQAQSASPERMGAIPGLRVVDEPQIVISQPGTTTSTIDTAGGINGVGQMFIAASGGGLSLCTGTLINPRTVIFAAHCVNSSAAASYGTARGGTPISFGFKTDNLPGVREWFLSTLGGVANPNQFKTNTANAIYNVNQVHWNPASARTTFLEADVAIASLDTPATGIPTWALLFSALPAPAAIDPATGTGYHVTLTGYGRSGVGNQGDTNGIDYRRRVAENYIGLLGSFDDRNLWLFGQGANLPQNLYQLDFDDPRRGTAAASPYDFNLFRDAPLPKEGTTAGGDSGGPLILDQTFARKVVIGVLSGGSRFFGPQPFSTYGTSSFYQPLYLFWDYIAAKNPYRYAAAKAGDGAWEDGAHWVTTLDPAYQIIQNGQLVNGVPNSPGVGTANDPNNKFGEVCDGVECQNIKTGKISAQNDDAGSLSGEANSAGRATLTDSMTGAENQPQASGTAVAAALPAATLANGLPGATNFVPNNVNPTASVSARYYDVTLSAAGTTTLSSAATVDRFTISGSQARLSLASGGALTTVADFNQLTGMIANNGTITSGGDYLMLAGGLQGTGRINAPFFTSVGGVIAPGTVGTIGTLTFGGNVVLASGTQLLIDVGPGGTSDKIAVVANGTTGGQLNAGGSVGFAPVSGHLIRAGDIYTIATASGGVSGRFNTPTALSAILTPTLNYSSNAVTARIVAGAYANVVANTPYQTAYARLLDQNRSIQGNFSNLYGTLDLQSASTIRTTLEGLAPSTEALKRAQGTMALDNSARFFREHLATLSPSEGLGGTLTMIGKPVQVASLAMSNLAGSQAQMATDSGGVSMRENVLPENVAVFLAGGYLDGKARALPQTAASGVRDHFDGFYVATGIETEVDDASILGFGFSYTKTTGDTSFGQYARGDLYQGTLYGKTELGGFSLDSQFSAGVFQARTQRNVSLAGVAYNLRSRDNALALSSEVGLAKTYGFGGLKIGPRIAARVSHLGFTPTAETGGGPALRYDRQDYNSVQGRAGLMLSSDGPFRPYASAYYVHDFQDRPGVFGANFAGGIGPSALFALPGHDKDWGEASLGLSYTAGRVQLSLGADTTFERKDVENQSYRGTIKIAF</sequence>
<dbReference type="Pfam" id="PF03797">
    <property type="entry name" value="Autotransporter"/>
    <property type="match status" value="1"/>
</dbReference>
<feature type="domain" description="Autotransporter" evidence="4">
    <location>
        <begin position="860"/>
        <end position="1136"/>
    </location>
</feature>
<evidence type="ECO:0000259" key="4">
    <source>
        <dbReference type="PROSITE" id="PS51208"/>
    </source>
</evidence>
<dbReference type="InterPro" id="IPR043504">
    <property type="entry name" value="Peptidase_S1_PA_chymotrypsin"/>
</dbReference>
<reference evidence="5 6" key="1">
    <citation type="submission" date="2020-05" db="EMBL/GenBank/DDBJ databases">
        <title>Draft Genome Sequences of Sphingomonas sp. Isolated from the International Space Station.</title>
        <authorList>
            <person name="Bijlani S."/>
            <person name="Singh N.K."/>
            <person name="Mason C.E."/>
            <person name="Wang C.C."/>
            <person name="Venkateswaran K."/>
        </authorList>
    </citation>
    <scope>NUCLEOTIDE SEQUENCE [LARGE SCALE GENOMIC DNA]</scope>
    <source>
        <strain evidence="5 6">FKI-L5-BR-P1</strain>
    </source>
</reference>
<dbReference type="Gene3D" id="2.40.10.10">
    <property type="entry name" value="Trypsin-like serine proteases"/>
    <property type="match status" value="1"/>
</dbReference>
<evidence type="ECO:0000256" key="2">
    <source>
        <dbReference type="SAM" id="SignalP"/>
    </source>
</evidence>
<keyword evidence="1" id="KW-1015">Disulfide bond</keyword>
<dbReference type="GO" id="GO:0004252">
    <property type="term" value="F:serine-type endopeptidase activity"/>
    <property type="evidence" value="ECO:0007669"/>
    <property type="project" value="InterPro"/>
</dbReference>
<gene>
    <name evidence="5" type="ORF">HKX06_10950</name>
</gene>
<evidence type="ECO:0000259" key="3">
    <source>
        <dbReference type="PROSITE" id="PS50240"/>
    </source>
</evidence>
<dbReference type="SUPFAM" id="SSF50494">
    <property type="entry name" value="Trypsin-like serine proteases"/>
    <property type="match status" value="1"/>
</dbReference>
<dbReference type="SMART" id="SM00869">
    <property type="entry name" value="Autotransporter"/>
    <property type="match status" value="1"/>
</dbReference>
<keyword evidence="2" id="KW-0732">Signal</keyword>
<dbReference type="PROSITE" id="PS00135">
    <property type="entry name" value="TRYPSIN_SER"/>
    <property type="match status" value="1"/>
</dbReference>
<dbReference type="AlphaFoldDB" id="A0A7Y2KPQ4"/>
<evidence type="ECO:0000313" key="5">
    <source>
        <dbReference type="EMBL" id="NNG57889.1"/>
    </source>
</evidence>
<dbReference type="Gene3D" id="2.40.128.130">
    <property type="entry name" value="Autotransporter beta-domain"/>
    <property type="match status" value="1"/>
</dbReference>
<feature type="domain" description="Peptidase S1" evidence="3">
    <location>
        <begin position="7"/>
        <end position="376"/>
    </location>
</feature>
<dbReference type="InterPro" id="IPR009003">
    <property type="entry name" value="Peptidase_S1_PA"/>
</dbReference>
<dbReference type="InterPro" id="IPR036709">
    <property type="entry name" value="Autotransporte_beta_dom_sf"/>
</dbReference>
<dbReference type="SUPFAM" id="SSF103515">
    <property type="entry name" value="Autotransporter"/>
    <property type="match status" value="1"/>
</dbReference>